<dbReference type="CDD" id="cd13760">
    <property type="entry name" value="TGF_beta_BMP2_like"/>
    <property type="match status" value="1"/>
</dbReference>
<name>A0A0V0Y531_TRIPS</name>
<evidence type="ECO:0000256" key="6">
    <source>
        <dbReference type="ARBA" id="ARBA00022782"/>
    </source>
</evidence>
<dbReference type="PROSITE" id="PS51362">
    <property type="entry name" value="TGF_BETA_2"/>
    <property type="match status" value="1"/>
</dbReference>
<reference evidence="13 14" key="1">
    <citation type="submission" date="2015-01" db="EMBL/GenBank/DDBJ databases">
        <title>Evolution of Trichinella species and genotypes.</title>
        <authorList>
            <person name="Korhonen P.K."/>
            <person name="Edoardo P."/>
            <person name="Giuseppe L.R."/>
            <person name="Gasser R.B."/>
        </authorList>
    </citation>
    <scope>NUCLEOTIDE SEQUENCE [LARGE SCALE GENOMIC DNA]</scope>
    <source>
        <strain evidence="13">ISS141</strain>
    </source>
</reference>
<comment type="similarity">
    <text evidence="2 10">Belongs to the TGF-beta family.</text>
</comment>
<evidence type="ECO:0000259" key="12">
    <source>
        <dbReference type="PROSITE" id="PS51362"/>
    </source>
</evidence>
<dbReference type="Gene3D" id="2.10.90.10">
    <property type="entry name" value="Cystine-knot cytokines"/>
    <property type="match status" value="1"/>
</dbReference>
<protein>
    <submittedName>
        <fullName evidence="13">Bone morphogenetic protein 4</fullName>
    </submittedName>
</protein>
<dbReference type="SUPFAM" id="SSF57501">
    <property type="entry name" value="Cystine-knot cytokines"/>
    <property type="match status" value="1"/>
</dbReference>
<evidence type="ECO:0000256" key="7">
    <source>
        <dbReference type="ARBA" id="ARBA00023030"/>
    </source>
</evidence>
<dbReference type="Pfam" id="PF00019">
    <property type="entry name" value="TGF_beta"/>
    <property type="match status" value="1"/>
</dbReference>
<keyword evidence="9" id="KW-0325">Glycoprotein</keyword>
<feature type="domain" description="TGF-beta family profile" evidence="12">
    <location>
        <begin position="370"/>
        <end position="493"/>
    </location>
</feature>
<evidence type="ECO:0000256" key="11">
    <source>
        <dbReference type="SAM" id="MobiDB-lite"/>
    </source>
</evidence>
<evidence type="ECO:0000256" key="3">
    <source>
        <dbReference type="ARBA" id="ARBA00022473"/>
    </source>
</evidence>
<dbReference type="GO" id="GO:0008083">
    <property type="term" value="F:growth factor activity"/>
    <property type="evidence" value="ECO:0007669"/>
    <property type="project" value="UniProtKB-KW"/>
</dbReference>
<gene>
    <name evidence="13" type="primary">bmp4</name>
    <name evidence="13" type="ORF">T4E_9197</name>
</gene>
<dbReference type="SMART" id="SM00204">
    <property type="entry name" value="TGFB"/>
    <property type="match status" value="1"/>
</dbReference>
<evidence type="ECO:0000256" key="8">
    <source>
        <dbReference type="ARBA" id="ARBA00023157"/>
    </source>
</evidence>
<keyword evidence="3" id="KW-0217">Developmental protein</keyword>
<sequence length="493" mass="56438">MRFGHRTPLWFEPLPFLLHLFILLNIFRCSSILLCVAEMTTTVTTFAGKKLPESSSPSGQLDQTDLERLERHFLRVLNLKSRPRPTVKAKVPARLQALYEQLTNEQNSAHSLPVPPFWNNARTFQPKSDESLSESDMLRFDLHTLPPDEVLEGAELSVFVESGRHRTRAETPAEFSNEKRVLSDERSRKLNRKEENQLSMTRVVVVEKTKNKKQKDMLMINKDNGGGGLSEFEFELDLEEKTTSEEETSKPRRRRRHPARLRLDAYELVRNHSVLVDTVLVDCDAGERWVSFDLSATVRRWLMSPYKSGTVQLRTSGSKSDCHIVLLQSAKLSSRSPLLTVMTSDADSRANNNGRSRSKRRATTPSRPKSERRQGGNGRRHRHKTYRRRQLCQRHELYVDFESVGWNDWIVAPPGYKAYYCQGDCPFPLNDHLNATNHAIVQTLVHSVNPGAAPKSCCVPTELSPISMLYLDEYDKVVLKTYQDMVVESCGCR</sequence>
<dbReference type="InterPro" id="IPR015615">
    <property type="entry name" value="TGF-beta-rel"/>
</dbReference>
<evidence type="ECO:0000256" key="9">
    <source>
        <dbReference type="ARBA" id="ARBA00023180"/>
    </source>
</evidence>
<dbReference type="STRING" id="6337.A0A0V0Y531"/>
<evidence type="ECO:0000313" key="14">
    <source>
        <dbReference type="Proteomes" id="UP000054815"/>
    </source>
</evidence>
<comment type="caution">
    <text evidence="13">The sequence shown here is derived from an EMBL/GenBank/DDBJ whole genome shotgun (WGS) entry which is preliminary data.</text>
</comment>
<dbReference type="FunFam" id="2.10.90.10:FF:000103">
    <property type="entry name" value="Bone morphogenetic protein 16"/>
    <property type="match status" value="1"/>
</dbReference>
<evidence type="ECO:0000256" key="4">
    <source>
        <dbReference type="ARBA" id="ARBA00022525"/>
    </source>
</evidence>
<dbReference type="InterPro" id="IPR001839">
    <property type="entry name" value="TGF-b_C"/>
</dbReference>
<keyword evidence="4" id="KW-0964">Secreted</keyword>
<evidence type="ECO:0000256" key="2">
    <source>
        <dbReference type="ARBA" id="ARBA00006656"/>
    </source>
</evidence>
<dbReference type="InterPro" id="IPR001111">
    <property type="entry name" value="TGF-b_propeptide"/>
</dbReference>
<keyword evidence="5" id="KW-0732">Signal</keyword>
<dbReference type="GO" id="GO:0051094">
    <property type="term" value="P:positive regulation of developmental process"/>
    <property type="evidence" value="ECO:0007669"/>
    <property type="project" value="UniProtKB-ARBA"/>
</dbReference>
<evidence type="ECO:0000256" key="1">
    <source>
        <dbReference type="ARBA" id="ARBA00004613"/>
    </source>
</evidence>
<dbReference type="Gene3D" id="2.60.120.970">
    <property type="match status" value="2"/>
</dbReference>
<organism evidence="13 14">
    <name type="scientific">Trichinella pseudospiralis</name>
    <name type="common">Parasitic roundworm</name>
    <dbReference type="NCBI Taxonomy" id="6337"/>
    <lineage>
        <taxon>Eukaryota</taxon>
        <taxon>Metazoa</taxon>
        <taxon>Ecdysozoa</taxon>
        <taxon>Nematoda</taxon>
        <taxon>Enoplea</taxon>
        <taxon>Dorylaimia</taxon>
        <taxon>Trichinellida</taxon>
        <taxon>Trichinellidae</taxon>
        <taxon>Trichinella</taxon>
    </lineage>
</organism>
<evidence type="ECO:0000313" key="13">
    <source>
        <dbReference type="EMBL" id="KRX95550.1"/>
    </source>
</evidence>
<accession>A0A0V0Y531</accession>
<dbReference type="GO" id="GO:0005125">
    <property type="term" value="F:cytokine activity"/>
    <property type="evidence" value="ECO:0007669"/>
    <property type="project" value="TreeGrafter"/>
</dbReference>
<dbReference type="AlphaFoldDB" id="A0A0V0Y531"/>
<dbReference type="PROSITE" id="PS00250">
    <property type="entry name" value="TGF_BETA_1"/>
    <property type="match status" value="1"/>
</dbReference>
<feature type="region of interest" description="Disordered" evidence="11">
    <location>
        <begin position="341"/>
        <end position="386"/>
    </location>
</feature>
<evidence type="ECO:0000256" key="5">
    <source>
        <dbReference type="ARBA" id="ARBA00022729"/>
    </source>
</evidence>
<dbReference type="GO" id="GO:0051240">
    <property type="term" value="P:positive regulation of multicellular organismal process"/>
    <property type="evidence" value="ECO:0007669"/>
    <property type="project" value="UniProtKB-ARBA"/>
</dbReference>
<dbReference type="EMBL" id="JYDU01000055">
    <property type="protein sequence ID" value="KRX95550.1"/>
    <property type="molecule type" value="Genomic_DNA"/>
</dbReference>
<dbReference type="GO" id="GO:0005615">
    <property type="term" value="C:extracellular space"/>
    <property type="evidence" value="ECO:0007669"/>
    <property type="project" value="TreeGrafter"/>
</dbReference>
<keyword evidence="8" id="KW-1015">Disulfide bond</keyword>
<dbReference type="Pfam" id="PF00688">
    <property type="entry name" value="TGFb_propeptide"/>
    <property type="match status" value="2"/>
</dbReference>
<dbReference type="PRINTS" id="PR00669">
    <property type="entry name" value="INHIBINA"/>
</dbReference>
<dbReference type="InterPro" id="IPR029034">
    <property type="entry name" value="Cystine-knot_cytokine"/>
</dbReference>
<dbReference type="GO" id="GO:0030154">
    <property type="term" value="P:cell differentiation"/>
    <property type="evidence" value="ECO:0007669"/>
    <property type="project" value="UniProtKB-KW"/>
</dbReference>
<dbReference type="Proteomes" id="UP000054815">
    <property type="component" value="Unassembled WGS sequence"/>
</dbReference>
<keyword evidence="7 10" id="KW-0339">Growth factor</keyword>
<feature type="compositionally biased region" description="Polar residues" evidence="11">
    <location>
        <begin position="341"/>
        <end position="355"/>
    </location>
</feature>
<keyword evidence="6" id="KW-0221">Differentiation</keyword>
<dbReference type="PANTHER" id="PTHR11848:SF263">
    <property type="entry name" value="PROTEIN DECAPENTAPLEGIC"/>
    <property type="match status" value="1"/>
</dbReference>
<proteinExistence type="inferred from homology"/>
<dbReference type="PANTHER" id="PTHR11848">
    <property type="entry name" value="TGF-BETA FAMILY"/>
    <property type="match status" value="1"/>
</dbReference>
<dbReference type="InterPro" id="IPR017948">
    <property type="entry name" value="TGFb_CS"/>
</dbReference>
<comment type="subcellular location">
    <subcellularLocation>
        <location evidence="1">Secreted</location>
    </subcellularLocation>
</comment>
<evidence type="ECO:0000256" key="10">
    <source>
        <dbReference type="RuleBase" id="RU000354"/>
    </source>
</evidence>
<feature type="region of interest" description="Disordered" evidence="11">
    <location>
        <begin position="169"/>
        <end position="189"/>
    </location>
</feature>